<evidence type="ECO:0000256" key="4">
    <source>
        <dbReference type="ARBA" id="ARBA00022691"/>
    </source>
</evidence>
<dbReference type="Gene3D" id="3.40.50.150">
    <property type="entry name" value="Vaccinia Virus protein VP39"/>
    <property type="match status" value="1"/>
</dbReference>
<gene>
    <name evidence="8" type="ORF">PCAL00307_LOCUS3414</name>
    <name evidence="9" type="ORF">PECAL_1P06660</name>
</gene>
<evidence type="ECO:0000313" key="9">
    <source>
        <dbReference type="EMBL" id="CAH0364310.1"/>
    </source>
</evidence>
<dbReference type="Pfam" id="PF01596">
    <property type="entry name" value="Methyltransf_3"/>
    <property type="match status" value="1"/>
</dbReference>
<evidence type="ECO:0000256" key="2">
    <source>
        <dbReference type="ARBA" id="ARBA00022603"/>
    </source>
</evidence>
<dbReference type="InterPro" id="IPR002935">
    <property type="entry name" value="SAM_O-MeTrfase"/>
</dbReference>
<dbReference type="GO" id="GO:0016206">
    <property type="term" value="F:catechol O-methyltransferase activity"/>
    <property type="evidence" value="ECO:0007669"/>
    <property type="project" value="UniProtKB-EC"/>
</dbReference>
<organism evidence="8">
    <name type="scientific">Pelagomonas calceolata</name>
    <dbReference type="NCBI Taxonomy" id="35677"/>
    <lineage>
        <taxon>Eukaryota</taxon>
        <taxon>Sar</taxon>
        <taxon>Stramenopiles</taxon>
        <taxon>Ochrophyta</taxon>
        <taxon>Pelagophyceae</taxon>
        <taxon>Pelagomonadales</taxon>
        <taxon>Pelagomonadaceae</taxon>
        <taxon>Pelagomonas</taxon>
    </lineage>
</organism>
<dbReference type="EMBL" id="CAKKNE010000001">
    <property type="protein sequence ID" value="CAH0364310.1"/>
    <property type="molecule type" value="Genomic_DNA"/>
</dbReference>
<dbReference type="GO" id="GO:0032259">
    <property type="term" value="P:methylation"/>
    <property type="evidence" value="ECO:0007669"/>
    <property type="project" value="UniProtKB-KW"/>
</dbReference>
<evidence type="ECO:0000256" key="1">
    <source>
        <dbReference type="ARBA" id="ARBA00012880"/>
    </source>
</evidence>
<evidence type="ECO:0000256" key="6">
    <source>
        <dbReference type="ARBA" id="ARBA00023453"/>
    </source>
</evidence>
<dbReference type="OrthoDB" id="201763at2759"/>
<evidence type="ECO:0000256" key="5">
    <source>
        <dbReference type="ARBA" id="ARBA00022939"/>
    </source>
</evidence>
<dbReference type="AlphaFoldDB" id="A0A7S4E3C7"/>
<comment type="similarity">
    <text evidence="6">Belongs to the class I-like SAM-binding methyltransferase superfamily. Cation-dependent O-methyltransferase family.</text>
</comment>
<keyword evidence="7" id="KW-0732">Signal</keyword>
<reference evidence="8" key="1">
    <citation type="submission" date="2021-01" db="EMBL/GenBank/DDBJ databases">
        <authorList>
            <person name="Corre E."/>
            <person name="Pelletier E."/>
            <person name="Niang G."/>
            <person name="Scheremetjew M."/>
            <person name="Finn R."/>
            <person name="Kale V."/>
            <person name="Holt S."/>
            <person name="Cochrane G."/>
            <person name="Meng A."/>
            <person name="Brown T."/>
            <person name="Cohen L."/>
        </authorList>
    </citation>
    <scope>NUCLEOTIDE SEQUENCE</scope>
    <source>
        <strain evidence="8">CCMP1756</strain>
    </source>
</reference>
<dbReference type="SUPFAM" id="SSF53335">
    <property type="entry name" value="S-adenosyl-L-methionine-dependent methyltransferases"/>
    <property type="match status" value="1"/>
</dbReference>
<dbReference type="InterPro" id="IPR029063">
    <property type="entry name" value="SAM-dependent_MTases_sf"/>
</dbReference>
<keyword evidence="10" id="KW-1185">Reference proteome</keyword>
<reference evidence="9" key="2">
    <citation type="submission" date="2021-11" db="EMBL/GenBank/DDBJ databases">
        <authorList>
            <consortium name="Genoscope - CEA"/>
            <person name="William W."/>
        </authorList>
    </citation>
    <scope>NUCLEOTIDE SEQUENCE</scope>
</reference>
<name>A0A7S4E3C7_9STRA</name>
<keyword evidence="2" id="KW-0489">Methyltransferase</keyword>
<evidence type="ECO:0000313" key="8">
    <source>
        <dbReference type="EMBL" id="CAE0687980.1"/>
    </source>
</evidence>
<accession>A0A7S4E3C7</accession>
<protein>
    <recommendedName>
        <fullName evidence="1">catechol O-methyltransferase</fullName>
        <ecNumber evidence="1">2.1.1.6</ecNumber>
    </recommendedName>
</protein>
<evidence type="ECO:0000256" key="3">
    <source>
        <dbReference type="ARBA" id="ARBA00022679"/>
    </source>
</evidence>
<dbReference type="Proteomes" id="UP000789595">
    <property type="component" value="Unassembled WGS sequence"/>
</dbReference>
<keyword evidence="5" id="KW-0128">Catecholamine metabolism</keyword>
<feature type="signal peptide" evidence="7">
    <location>
        <begin position="1"/>
        <end position="27"/>
    </location>
</feature>
<keyword evidence="4" id="KW-0949">S-adenosyl-L-methionine</keyword>
<evidence type="ECO:0000256" key="7">
    <source>
        <dbReference type="SAM" id="SignalP"/>
    </source>
</evidence>
<dbReference type="PANTHER" id="PTHR43836:SF2">
    <property type="entry name" value="CATECHOL O-METHYLTRANSFERASE 1-RELATED"/>
    <property type="match status" value="1"/>
</dbReference>
<evidence type="ECO:0000313" key="10">
    <source>
        <dbReference type="Proteomes" id="UP000789595"/>
    </source>
</evidence>
<keyword evidence="3" id="KW-0808">Transferase</keyword>
<dbReference type="PROSITE" id="PS51682">
    <property type="entry name" value="SAM_OMT_I"/>
    <property type="match status" value="1"/>
</dbReference>
<dbReference type="GO" id="GO:0006584">
    <property type="term" value="P:catecholamine metabolic process"/>
    <property type="evidence" value="ECO:0007669"/>
    <property type="project" value="UniProtKB-KW"/>
</dbReference>
<feature type="chain" id="PRO_5036404040" description="catechol O-methyltransferase" evidence="7">
    <location>
        <begin position="28"/>
        <end position="294"/>
    </location>
</feature>
<dbReference type="PANTHER" id="PTHR43836">
    <property type="entry name" value="CATECHOL O-METHYLTRANSFERASE 1-RELATED"/>
    <property type="match status" value="1"/>
</dbReference>
<dbReference type="EMBL" id="HBIW01004181">
    <property type="protein sequence ID" value="CAE0687980.1"/>
    <property type="molecule type" value="Transcribed_RNA"/>
</dbReference>
<proteinExistence type="inferred from homology"/>
<dbReference type="EC" id="2.1.1.6" evidence="1"/>
<sequence>MLSHTKSLPRAAAMIMRVCLLIIHANSLRESPAPHPRAPRRAVLGGILTAPQWARAQSPYDAAFAASTKLDADAFYAAHPYRSAGDVLAYIEKCAAPGDASAVLQAFEYFGKKYPMYSIGATKGKILDSAVATARPRRIVEVGSFLGYSAVRMAAKLPGDGMLACVEGNPEFARTAEGVVARAGLSDRVRFFVGLAADEIPGVAKTLGRADLVFLDHCKECYAPDLERMEAAGLVAKGTVVVADNVVFPGAPGYLDKVAAPAYATVLKSAPYEAVGWETRWKEVDDAMSISTRL</sequence>